<organism evidence="1 2">
    <name type="scientific">Ceratodon purpureus</name>
    <name type="common">Fire moss</name>
    <name type="synonym">Dicranum purpureum</name>
    <dbReference type="NCBI Taxonomy" id="3225"/>
    <lineage>
        <taxon>Eukaryota</taxon>
        <taxon>Viridiplantae</taxon>
        <taxon>Streptophyta</taxon>
        <taxon>Embryophyta</taxon>
        <taxon>Bryophyta</taxon>
        <taxon>Bryophytina</taxon>
        <taxon>Bryopsida</taxon>
        <taxon>Dicranidae</taxon>
        <taxon>Pseudoditrichales</taxon>
        <taxon>Ditrichaceae</taxon>
        <taxon>Ceratodon</taxon>
    </lineage>
</organism>
<name>A0A8T0H1F8_CERPU</name>
<dbReference type="AlphaFoldDB" id="A0A8T0H1F8"/>
<dbReference type="EMBL" id="CM026429">
    <property type="protein sequence ID" value="KAG0564565.1"/>
    <property type="molecule type" value="Genomic_DNA"/>
</dbReference>
<comment type="caution">
    <text evidence="1">The sequence shown here is derived from an EMBL/GenBank/DDBJ whole genome shotgun (WGS) entry which is preliminary data.</text>
</comment>
<reference evidence="1" key="1">
    <citation type="submission" date="2020-06" db="EMBL/GenBank/DDBJ databases">
        <title>WGS assembly of Ceratodon purpureus strain R40.</title>
        <authorList>
            <person name="Carey S.B."/>
            <person name="Jenkins J."/>
            <person name="Shu S."/>
            <person name="Lovell J.T."/>
            <person name="Sreedasyam A."/>
            <person name="Maumus F."/>
            <person name="Tiley G.P."/>
            <person name="Fernandez-Pozo N."/>
            <person name="Barry K."/>
            <person name="Chen C."/>
            <person name="Wang M."/>
            <person name="Lipzen A."/>
            <person name="Daum C."/>
            <person name="Saski C.A."/>
            <person name="Payton A.C."/>
            <person name="Mcbreen J.C."/>
            <person name="Conrad R.E."/>
            <person name="Kollar L.M."/>
            <person name="Olsson S."/>
            <person name="Huttunen S."/>
            <person name="Landis J.B."/>
            <person name="Wickett N.J."/>
            <person name="Johnson M.G."/>
            <person name="Rensing S.A."/>
            <person name="Grimwood J."/>
            <person name="Schmutz J."/>
            <person name="Mcdaniel S.F."/>
        </authorList>
    </citation>
    <scope>NUCLEOTIDE SEQUENCE</scope>
    <source>
        <strain evidence="1">R40</strain>
    </source>
</reference>
<accession>A0A8T0H1F8</accession>
<evidence type="ECO:0000313" key="1">
    <source>
        <dbReference type="EMBL" id="KAG0564565.1"/>
    </source>
</evidence>
<protein>
    <submittedName>
        <fullName evidence="1">Uncharacterized protein</fullName>
    </submittedName>
</protein>
<keyword evidence="2" id="KW-1185">Reference proteome</keyword>
<evidence type="ECO:0000313" key="2">
    <source>
        <dbReference type="Proteomes" id="UP000822688"/>
    </source>
</evidence>
<dbReference type="Proteomes" id="UP000822688">
    <property type="component" value="Chromosome 8"/>
</dbReference>
<sequence>MRLLFFFKRISTVQSSKEIQSSAGDSRGCTNLRVRELTRELEDNMMK</sequence>
<gene>
    <name evidence="1" type="ORF">KC19_8G121200</name>
</gene>
<proteinExistence type="predicted"/>